<dbReference type="GO" id="GO:0005737">
    <property type="term" value="C:cytoplasm"/>
    <property type="evidence" value="ECO:0007669"/>
    <property type="project" value="TreeGrafter"/>
</dbReference>
<dbReference type="InterPro" id="IPR050924">
    <property type="entry name" value="Peroxiredoxin_BCP/PrxQ"/>
</dbReference>
<dbReference type="InterPro" id="IPR036249">
    <property type="entry name" value="Thioredoxin-like_sf"/>
</dbReference>
<evidence type="ECO:0000256" key="8">
    <source>
        <dbReference type="ARBA" id="ARBA00038489"/>
    </source>
</evidence>
<organism evidence="11">
    <name type="scientific">hydrothermal vent metagenome</name>
    <dbReference type="NCBI Taxonomy" id="652676"/>
    <lineage>
        <taxon>unclassified sequences</taxon>
        <taxon>metagenomes</taxon>
        <taxon>ecological metagenomes</taxon>
    </lineage>
</organism>
<dbReference type="Pfam" id="PF00578">
    <property type="entry name" value="AhpC-TSA"/>
    <property type="match status" value="1"/>
</dbReference>
<keyword evidence="3" id="KW-0049">Antioxidant</keyword>
<accession>A0A3B0YAG4</accession>
<evidence type="ECO:0000256" key="1">
    <source>
        <dbReference type="ARBA" id="ARBA00013017"/>
    </source>
</evidence>
<keyword evidence="5" id="KW-1015">Disulfide bond</keyword>
<dbReference type="GO" id="GO:0045454">
    <property type="term" value="P:cell redox homeostasis"/>
    <property type="evidence" value="ECO:0007669"/>
    <property type="project" value="TreeGrafter"/>
</dbReference>
<keyword evidence="4" id="KW-0560">Oxidoreductase</keyword>
<feature type="domain" description="Thioredoxin" evidence="10">
    <location>
        <begin position="43"/>
        <end position="214"/>
    </location>
</feature>
<dbReference type="CDD" id="cd02970">
    <property type="entry name" value="PRX_like2"/>
    <property type="match status" value="1"/>
</dbReference>
<evidence type="ECO:0000256" key="6">
    <source>
        <dbReference type="ARBA" id="ARBA00023284"/>
    </source>
</evidence>
<dbReference type="PANTHER" id="PTHR42801">
    <property type="entry name" value="THIOREDOXIN-DEPENDENT PEROXIDE REDUCTASE"/>
    <property type="match status" value="1"/>
</dbReference>
<name>A0A3B0YAG4_9ZZZZ</name>
<keyword evidence="6" id="KW-0676">Redox-active center</keyword>
<evidence type="ECO:0000256" key="9">
    <source>
        <dbReference type="ARBA" id="ARBA00049091"/>
    </source>
</evidence>
<gene>
    <name evidence="11" type="ORF">MNBD_GAMMA12-281</name>
</gene>
<protein>
    <recommendedName>
        <fullName evidence="1">thioredoxin-dependent peroxiredoxin</fullName>
        <ecNumber evidence="1">1.11.1.24</ecNumber>
    </recommendedName>
    <alternativeName>
        <fullName evidence="7">Thioredoxin peroxidase</fullName>
    </alternativeName>
</protein>
<dbReference type="EC" id="1.11.1.24" evidence="1"/>
<proteinExistence type="inferred from homology"/>
<dbReference type="AlphaFoldDB" id="A0A3B0YAG4"/>
<dbReference type="GO" id="GO:0034599">
    <property type="term" value="P:cellular response to oxidative stress"/>
    <property type="evidence" value="ECO:0007669"/>
    <property type="project" value="TreeGrafter"/>
</dbReference>
<evidence type="ECO:0000256" key="5">
    <source>
        <dbReference type="ARBA" id="ARBA00023157"/>
    </source>
</evidence>
<comment type="catalytic activity">
    <reaction evidence="9">
        <text>a hydroperoxide + [thioredoxin]-dithiol = an alcohol + [thioredoxin]-disulfide + H2O</text>
        <dbReference type="Rhea" id="RHEA:62620"/>
        <dbReference type="Rhea" id="RHEA-COMP:10698"/>
        <dbReference type="Rhea" id="RHEA-COMP:10700"/>
        <dbReference type="ChEBI" id="CHEBI:15377"/>
        <dbReference type="ChEBI" id="CHEBI:29950"/>
        <dbReference type="ChEBI" id="CHEBI:30879"/>
        <dbReference type="ChEBI" id="CHEBI:35924"/>
        <dbReference type="ChEBI" id="CHEBI:50058"/>
        <dbReference type="EC" id="1.11.1.24"/>
    </reaction>
</comment>
<keyword evidence="2" id="KW-0575">Peroxidase</keyword>
<evidence type="ECO:0000256" key="4">
    <source>
        <dbReference type="ARBA" id="ARBA00023002"/>
    </source>
</evidence>
<dbReference type="PROSITE" id="PS51352">
    <property type="entry name" value="THIOREDOXIN_2"/>
    <property type="match status" value="1"/>
</dbReference>
<dbReference type="Gene3D" id="3.40.30.10">
    <property type="entry name" value="Glutaredoxin"/>
    <property type="match status" value="1"/>
</dbReference>
<dbReference type="SUPFAM" id="SSF52833">
    <property type="entry name" value="Thioredoxin-like"/>
    <property type="match status" value="1"/>
</dbReference>
<dbReference type="GO" id="GO:0008379">
    <property type="term" value="F:thioredoxin peroxidase activity"/>
    <property type="evidence" value="ECO:0007669"/>
    <property type="project" value="TreeGrafter"/>
</dbReference>
<dbReference type="InterPro" id="IPR013766">
    <property type="entry name" value="Thioredoxin_domain"/>
</dbReference>
<dbReference type="PANTHER" id="PTHR42801:SF7">
    <property type="entry name" value="SLL1159 PROTEIN"/>
    <property type="match status" value="1"/>
</dbReference>
<evidence type="ECO:0000259" key="10">
    <source>
        <dbReference type="PROSITE" id="PS51352"/>
    </source>
</evidence>
<reference evidence="11" key="1">
    <citation type="submission" date="2018-06" db="EMBL/GenBank/DDBJ databases">
        <authorList>
            <person name="Zhirakovskaya E."/>
        </authorList>
    </citation>
    <scope>NUCLEOTIDE SEQUENCE</scope>
</reference>
<comment type="similarity">
    <text evidence="8">Belongs to the peroxiredoxin family. BCP/PrxQ subfamily.</text>
</comment>
<sequence length="217" mass="24490">MTLAQQIEKFNIEAAESIPSDVAEEFQSAIEEWVTTRIDKKALKVGQRMPSFQLNDANGKAVYSDELLKQGPIIISFYRGGWCPYCNLELKALQEKLNEFKDNNATLVAVSPELPDHSLSTIEKNELTFPVLTDRKLALAKQFGIVFKLPKNIENMTKNVFGLNLPEINGTDNFELPIPASYVVNSDHIIRHASVNPNFMQREEPSKIIDVLRNLSN</sequence>
<evidence type="ECO:0000256" key="2">
    <source>
        <dbReference type="ARBA" id="ARBA00022559"/>
    </source>
</evidence>
<evidence type="ECO:0000256" key="3">
    <source>
        <dbReference type="ARBA" id="ARBA00022862"/>
    </source>
</evidence>
<dbReference type="EMBL" id="UOFL01000048">
    <property type="protein sequence ID" value="VAW73780.1"/>
    <property type="molecule type" value="Genomic_DNA"/>
</dbReference>
<evidence type="ECO:0000256" key="7">
    <source>
        <dbReference type="ARBA" id="ARBA00032824"/>
    </source>
</evidence>
<dbReference type="InterPro" id="IPR000866">
    <property type="entry name" value="AhpC/TSA"/>
</dbReference>
<evidence type="ECO:0000313" key="11">
    <source>
        <dbReference type="EMBL" id="VAW73780.1"/>
    </source>
</evidence>